<feature type="transmembrane region" description="Helical" evidence="1">
    <location>
        <begin position="299"/>
        <end position="327"/>
    </location>
</feature>
<evidence type="ECO:0000313" key="4">
    <source>
        <dbReference type="Proteomes" id="UP001595885"/>
    </source>
</evidence>
<sequence>MIKKINYFFILALLILFSSNVSQPGIYNAGGTSFSMLFSEDSLSYKKVQMQNEAISIQLYKGFAVVKGTYEMVNTSVDSLKFIMGYPVNGIYQGGEVNLNQVQLDSLYKFKIKTNGKEQSINQQKIGDSNQTQTFQNENWLTWEITFHPKENKQVEVYFLVNTNEAGITKGYTNERKNAFIYLLESGSVWKQPIEQGNFIVELKDNLKLEDISGISSHFNFQTTTSETFLVGTKSNFSPTPKDNLIITYFKHQPDFQWESKLLQSEKLFDEIDAFSKENVSQKLKPYEAKNPYEVQPDFWSFLPGLLVFAAIASPFVLGIALVVFLYKIIKKRNTAK</sequence>
<gene>
    <name evidence="3" type="ORF">ACFO3U_02980</name>
</gene>
<dbReference type="RefSeq" id="WP_379738250.1">
    <property type="nucleotide sequence ID" value="NZ_JBHSGW010000002.1"/>
</dbReference>
<dbReference type="Proteomes" id="UP001595885">
    <property type="component" value="Unassembled WGS sequence"/>
</dbReference>
<keyword evidence="1" id="KW-0472">Membrane</keyword>
<dbReference type="Gene3D" id="2.60.40.3680">
    <property type="match status" value="1"/>
</dbReference>
<keyword evidence="4" id="KW-1185">Reference proteome</keyword>
<feature type="signal peptide" evidence="2">
    <location>
        <begin position="1"/>
        <end position="24"/>
    </location>
</feature>
<name>A0ABV9P409_9FLAO</name>
<keyword evidence="1" id="KW-0812">Transmembrane</keyword>
<evidence type="ECO:0000313" key="3">
    <source>
        <dbReference type="EMBL" id="MFC4738949.1"/>
    </source>
</evidence>
<evidence type="ECO:0000256" key="1">
    <source>
        <dbReference type="SAM" id="Phobius"/>
    </source>
</evidence>
<feature type="chain" id="PRO_5045298555" evidence="2">
    <location>
        <begin position="25"/>
        <end position="337"/>
    </location>
</feature>
<dbReference type="EMBL" id="JBHSGW010000002">
    <property type="protein sequence ID" value="MFC4738949.1"/>
    <property type="molecule type" value="Genomic_DNA"/>
</dbReference>
<evidence type="ECO:0000256" key="2">
    <source>
        <dbReference type="SAM" id="SignalP"/>
    </source>
</evidence>
<comment type="caution">
    <text evidence="3">The sequence shown here is derived from an EMBL/GenBank/DDBJ whole genome shotgun (WGS) entry which is preliminary data.</text>
</comment>
<keyword evidence="1" id="KW-1133">Transmembrane helix</keyword>
<reference evidence="4" key="1">
    <citation type="journal article" date="2019" name="Int. J. Syst. Evol. Microbiol.">
        <title>The Global Catalogue of Microorganisms (GCM) 10K type strain sequencing project: providing services to taxonomists for standard genome sequencing and annotation.</title>
        <authorList>
            <consortium name="The Broad Institute Genomics Platform"/>
            <consortium name="The Broad Institute Genome Sequencing Center for Infectious Disease"/>
            <person name="Wu L."/>
            <person name="Ma J."/>
        </authorList>
    </citation>
    <scope>NUCLEOTIDE SEQUENCE [LARGE SCALE GENOMIC DNA]</scope>
    <source>
        <strain evidence="4">CCUG 50349</strain>
    </source>
</reference>
<keyword evidence="2" id="KW-0732">Signal</keyword>
<proteinExistence type="predicted"/>
<organism evidence="3 4">
    <name type="scientific">Flavobacterium ponti</name>
    <dbReference type="NCBI Taxonomy" id="665133"/>
    <lineage>
        <taxon>Bacteria</taxon>
        <taxon>Pseudomonadati</taxon>
        <taxon>Bacteroidota</taxon>
        <taxon>Flavobacteriia</taxon>
        <taxon>Flavobacteriales</taxon>
        <taxon>Flavobacteriaceae</taxon>
        <taxon>Flavobacterium</taxon>
    </lineage>
</organism>
<accession>A0ABV9P409</accession>
<protein>
    <submittedName>
        <fullName evidence="3">Uncharacterized protein</fullName>
    </submittedName>
</protein>